<accession>A0A8X6N8R8</accession>
<evidence type="ECO:0000259" key="3">
    <source>
        <dbReference type="Pfam" id="PF03221"/>
    </source>
</evidence>
<dbReference type="OrthoDB" id="6431703at2759"/>
<name>A0A8X6N8R8_NEPPI</name>
<organism evidence="4 5">
    <name type="scientific">Nephila pilipes</name>
    <name type="common">Giant wood spider</name>
    <name type="synonym">Nephila maculata</name>
    <dbReference type="NCBI Taxonomy" id="299642"/>
    <lineage>
        <taxon>Eukaryota</taxon>
        <taxon>Metazoa</taxon>
        <taxon>Ecdysozoa</taxon>
        <taxon>Arthropoda</taxon>
        <taxon>Chelicerata</taxon>
        <taxon>Arachnida</taxon>
        <taxon>Araneae</taxon>
        <taxon>Araneomorphae</taxon>
        <taxon>Entelegynae</taxon>
        <taxon>Araneoidea</taxon>
        <taxon>Nephilidae</taxon>
        <taxon>Nephila</taxon>
    </lineage>
</organism>
<evidence type="ECO:0000313" key="4">
    <source>
        <dbReference type="EMBL" id="GFT01349.1"/>
    </source>
</evidence>
<dbReference type="InterPro" id="IPR009057">
    <property type="entry name" value="Homeodomain-like_sf"/>
</dbReference>
<dbReference type="GO" id="GO:0003677">
    <property type="term" value="F:DNA binding"/>
    <property type="evidence" value="ECO:0007669"/>
    <property type="project" value="UniProtKB-KW"/>
</dbReference>
<evidence type="ECO:0000313" key="5">
    <source>
        <dbReference type="Proteomes" id="UP000887013"/>
    </source>
</evidence>
<dbReference type="InterPro" id="IPR006600">
    <property type="entry name" value="HTH_CenpB_DNA-bd_dom"/>
</dbReference>
<dbReference type="Pfam" id="PF03221">
    <property type="entry name" value="HTH_Tnp_Tc5"/>
    <property type="match status" value="1"/>
</dbReference>
<keyword evidence="2" id="KW-0238">DNA-binding</keyword>
<comment type="caution">
    <text evidence="4">The sequence shown here is derived from an EMBL/GenBank/DDBJ whole genome shotgun (WGS) entry which is preliminary data.</text>
</comment>
<dbReference type="AlphaFoldDB" id="A0A8X6N8R8"/>
<feature type="domain" description="HTH CENPB-type" evidence="3">
    <location>
        <begin position="31"/>
        <end position="66"/>
    </location>
</feature>
<keyword evidence="5" id="KW-1185">Reference proteome</keyword>
<protein>
    <submittedName>
        <fullName evidence="4">Tigger transposable element-derived protein 4</fullName>
    </submittedName>
</protein>
<reference evidence="4" key="1">
    <citation type="submission" date="2020-08" db="EMBL/GenBank/DDBJ databases">
        <title>Multicomponent nature underlies the extraordinary mechanical properties of spider dragline silk.</title>
        <authorList>
            <person name="Kono N."/>
            <person name="Nakamura H."/>
            <person name="Mori M."/>
            <person name="Yoshida Y."/>
            <person name="Ohtoshi R."/>
            <person name="Malay A.D."/>
            <person name="Moran D.A.P."/>
            <person name="Tomita M."/>
            <person name="Numata K."/>
            <person name="Arakawa K."/>
        </authorList>
    </citation>
    <scope>NUCLEOTIDE SEQUENCE</scope>
</reference>
<comment type="subcellular location">
    <subcellularLocation>
        <location evidence="1">Nucleus</location>
    </subcellularLocation>
</comment>
<gene>
    <name evidence="4" type="primary">Tigd4_34</name>
    <name evidence="4" type="ORF">NPIL_52851</name>
</gene>
<proteinExistence type="predicted"/>
<dbReference type="Proteomes" id="UP000887013">
    <property type="component" value="Unassembled WGS sequence"/>
</dbReference>
<evidence type="ECO:0000256" key="1">
    <source>
        <dbReference type="ARBA" id="ARBA00004123"/>
    </source>
</evidence>
<dbReference type="EMBL" id="BMAW01101834">
    <property type="protein sequence ID" value="GFT01349.1"/>
    <property type="molecule type" value="Genomic_DNA"/>
</dbReference>
<sequence length="116" mass="13111">MLLLLSFQKCISPTPSDIVQVPGTCSCTNRCKEKALELLDKFDMEQFSASHGWIEKFKNRNGLASSVFSDENASVNEGTVEQWKEELSNLVEGYDLKNAFNCDETGLYFKTMPDRT</sequence>
<dbReference type="Gene3D" id="1.10.10.60">
    <property type="entry name" value="Homeodomain-like"/>
    <property type="match status" value="1"/>
</dbReference>
<evidence type="ECO:0000256" key="2">
    <source>
        <dbReference type="ARBA" id="ARBA00023125"/>
    </source>
</evidence>
<dbReference type="SUPFAM" id="SSF46689">
    <property type="entry name" value="Homeodomain-like"/>
    <property type="match status" value="1"/>
</dbReference>
<dbReference type="GO" id="GO:0005634">
    <property type="term" value="C:nucleus"/>
    <property type="evidence" value="ECO:0007669"/>
    <property type="project" value="UniProtKB-SubCell"/>
</dbReference>